<evidence type="ECO:0000256" key="1">
    <source>
        <dbReference type="SAM" id="MobiDB-lite"/>
    </source>
</evidence>
<organism evidence="2 3">
    <name type="scientific">Nitrospirillum amazonense</name>
    <dbReference type="NCBI Taxonomy" id="28077"/>
    <lineage>
        <taxon>Bacteria</taxon>
        <taxon>Pseudomonadati</taxon>
        <taxon>Pseudomonadota</taxon>
        <taxon>Alphaproteobacteria</taxon>
        <taxon>Rhodospirillales</taxon>
        <taxon>Azospirillaceae</taxon>
        <taxon>Nitrospirillum</taxon>
    </lineage>
</organism>
<evidence type="ECO:0000313" key="3">
    <source>
        <dbReference type="Proteomes" id="UP000319859"/>
    </source>
</evidence>
<evidence type="ECO:0000313" key="2">
    <source>
        <dbReference type="EMBL" id="TWB22556.1"/>
    </source>
</evidence>
<reference evidence="2 3" key="1">
    <citation type="submission" date="2019-06" db="EMBL/GenBank/DDBJ databases">
        <title>Genomic Encyclopedia of Type Strains, Phase IV (KMG-V): Genome sequencing to study the core and pangenomes of soil and plant-associated prokaryotes.</title>
        <authorList>
            <person name="Whitman W."/>
        </authorList>
    </citation>
    <scope>NUCLEOTIDE SEQUENCE [LARGE SCALE GENOMIC DNA]</scope>
    <source>
        <strain evidence="2 3">BR 11880</strain>
    </source>
</reference>
<dbReference type="AlphaFoldDB" id="A0A560FLR6"/>
<sequence>MAGADDLGGEDSPKRAPRASRGSAPDGGPGGNVVNAERLRRQGDRIREIERLMWGARAFAEGDDPDNRTD</sequence>
<dbReference type="Proteomes" id="UP000319859">
    <property type="component" value="Unassembled WGS sequence"/>
</dbReference>
<gene>
    <name evidence="2" type="ORF">FBZ89_103179</name>
</gene>
<proteinExistence type="predicted"/>
<accession>A0A560FLR6</accession>
<dbReference type="OrthoDB" id="7363190at2"/>
<feature type="region of interest" description="Disordered" evidence="1">
    <location>
        <begin position="1"/>
        <end position="44"/>
    </location>
</feature>
<comment type="caution">
    <text evidence="2">The sequence shown here is derived from an EMBL/GenBank/DDBJ whole genome shotgun (WGS) entry which is preliminary data.</text>
</comment>
<name>A0A560FLR6_9PROT</name>
<dbReference type="RefSeq" id="WP_145749143.1">
    <property type="nucleotide sequence ID" value="NZ_VITN01000003.1"/>
</dbReference>
<dbReference type="EMBL" id="VITN01000003">
    <property type="protein sequence ID" value="TWB22556.1"/>
    <property type="molecule type" value="Genomic_DNA"/>
</dbReference>
<protein>
    <submittedName>
        <fullName evidence="2">Uncharacterized protein</fullName>
    </submittedName>
</protein>